<evidence type="ECO:0000256" key="4">
    <source>
        <dbReference type="ARBA" id="ARBA00023157"/>
    </source>
</evidence>
<keyword evidence="5" id="KW-0676">Redox-active center</keyword>
<dbReference type="GO" id="GO:0015035">
    <property type="term" value="F:protein-disulfide reductase activity"/>
    <property type="evidence" value="ECO:0007669"/>
    <property type="project" value="InterPro"/>
</dbReference>
<evidence type="ECO:0000256" key="6">
    <source>
        <dbReference type="PIRNR" id="PIRNR000077"/>
    </source>
</evidence>
<name>A0A7V3VUI4_UNCW3</name>
<sequence length="117" mass="13815">MIKELTDIDFFQEVEKSELPYLVLFWAIWSPNCRSITKYLEEIDKKYSEKIKIGKVNVDNEIKTTNEFDIQNIPTILIFDKGSLKERIIGTVSKEILMKKLNKYLGLKKEDKKGRKK</sequence>
<gene>
    <name evidence="8" type="ORF">ENX68_04835</name>
</gene>
<protein>
    <recommendedName>
        <fullName evidence="6">Thioredoxin</fullName>
    </recommendedName>
</protein>
<evidence type="ECO:0000256" key="1">
    <source>
        <dbReference type="ARBA" id="ARBA00008987"/>
    </source>
</evidence>
<dbReference type="GO" id="GO:0045454">
    <property type="term" value="P:cell redox homeostasis"/>
    <property type="evidence" value="ECO:0007669"/>
    <property type="project" value="TreeGrafter"/>
</dbReference>
<comment type="caution">
    <text evidence="8">The sequence shown here is derived from an EMBL/GenBank/DDBJ whole genome shotgun (WGS) entry which is preliminary data.</text>
</comment>
<dbReference type="GO" id="GO:0005829">
    <property type="term" value="C:cytosol"/>
    <property type="evidence" value="ECO:0007669"/>
    <property type="project" value="TreeGrafter"/>
</dbReference>
<keyword evidence="2" id="KW-0813">Transport</keyword>
<dbReference type="PROSITE" id="PS51352">
    <property type="entry name" value="THIOREDOXIN_2"/>
    <property type="match status" value="1"/>
</dbReference>
<dbReference type="SUPFAM" id="SSF52833">
    <property type="entry name" value="Thioredoxin-like"/>
    <property type="match status" value="1"/>
</dbReference>
<organism evidence="8">
    <name type="scientific">candidate division WOR-3 bacterium</name>
    <dbReference type="NCBI Taxonomy" id="2052148"/>
    <lineage>
        <taxon>Bacteria</taxon>
        <taxon>Bacteria division WOR-3</taxon>
    </lineage>
</organism>
<evidence type="ECO:0000256" key="3">
    <source>
        <dbReference type="ARBA" id="ARBA00022982"/>
    </source>
</evidence>
<dbReference type="CDD" id="cd02947">
    <property type="entry name" value="TRX_family"/>
    <property type="match status" value="1"/>
</dbReference>
<accession>A0A7V3VUI4</accession>
<evidence type="ECO:0000313" key="8">
    <source>
        <dbReference type="EMBL" id="HGE78309.1"/>
    </source>
</evidence>
<keyword evidence="4" id="KW-1015">Disulfide bond</keyword>
<dbReference type="AlphaFoldDB" id="A0A7V3VUI4"/>
<feature type="domain" description="Thioredoxin" evidence="7">
    <location>
        <begin position="1"/>
        <end position="106"/>
    </location>
</feature>
<evidence type="ECO:0000259" key="7">
    <source>
        <dbReference type="PROSITE" id="PS51352"/>
    </source>
</evidence>
<dbReference type="InterPro" id="IPR013766">
    <property type="entry name" value="Thioredoxin_domain"/>
</dbReference>
<dbReference type="EMBL" id="DTOZ01000131">
    <property type="protein sequence ID" value="HGE78309.1"/>
    <property type="molecule type" value="Genomic_DNA"/>
</dbReference>
<dbReference type="PANTHER" id="PTHR45663">
    <property type="entry name" value="GEO12009P1"/>
    <property type="match status" value="1"/>
</dbReference>
<dbReference type="InterPro" id="IPR005746">
    <property type="entry name" value="Thioredoxin"/>
</dbReference>
<evidence type="ECO:0000256" key="5">
    <source>
        <dbReference type="ARBA" id="ARBA00023284"/>
    </source>
</evidence>
<keyword evidence="3" id="KW-0249">Electron transport</keyword>
<dbReference type="PANTHER" id="PTHR45663:SF11">
    <property type="entry name" value="GEO12009P1"/>
    <property type="match status" value="1"/>
</dbReference>
<dbReference type="Pfam" id="PF00085">
    <property type="entry name" value="Thioredoxin"/>
    <property type="match status" value="1"/>
</dbReference>
<proteinExistence type="inferred from homology"/>
<reference evidence="8" key="1">
    <citation type="journal article" date="2020" name="mSystems">
        <title>Genome- and Community-Level Interaction Insights into Carbon Utilization and Element Cycling Functions of Hydrothermarchaeota in Hydrothermal Sediment.</title>
        <authorList>
            <person name="Zhou Z."/>
            <person name="Liu Y."/>
            <person name="Xu W."/>
            <person name="Pan J."/>
            <person name="Luo Z.H."/>
            <person name="Li M."/>
        </authorList>
    </citation>
    <scope>NUCLEOTIDE SEQUENCE [LARGE SCALE GENOMIC DNA]</scope>
    <source>
        <strain evidence="8">SpSt-961</strain>
    </source>
</reference>
<dbReference type="PIRSF" id="PIRSF000077">
    <property type="entry name" value="Thioredoxin"/>
    <property type="match status" value="1"/>
</dbReference>
<dbReference type="InterPro" id="IPR036249">
    <property type="entry name" value="Thioredoxin-like_sf"/>
</dbReference>
<evidence type="ECO:0000256" key="2">
    <source>
        <dbReference type="ARBA" id="ARBA00022448"/>
    </source>
</evidence>
<comment type="similarity">
    <text evidence="1 6">Belongs to the thioredoxin family.</text>
</comment>
<dbReference type="Gene3D" id="3.40.30.10">
    <property type="entry name" value="Glutaredoxin"/>
    <property type="match status" value="1"/>
</dbReference>